<evidence type="ECO:0000256" key="10">
    <source>
        <dbReference type="ARBA" id="ARBA00022917"/>
    </source>
</evidence>
<dbReference type="GO" id="GO:0000049">
    <property type="term" value="F:tRNA binding"/>
    <property type="evidence" value="ECO:0007669"/>
    <property type="project" value="InterPro"/>
</dbReference>
<dbReference type="InterPro" id="IPR004529">
    <property type="entry name" value="Phe-tRNA-synth_IIc_asu"/>
</dbReference>
<reference evidence="16" key="1">
    <citation type="submission" date="2016-11" db="EMBL/GenBank/DDBJ databases">
        <authorList>
            <person name="Varghese N."/>
            <person name="Submissions S."/>
        </authorList>
    </citation>
    <scope>NUCLEOTIDE SEQUENCE [LARGE SCALE GENOMIC DNA]</scope>
    <source>
        <strain evidence="16">UWOS</strain>
    </source>
</reference>
<protein>
    <recommendedName>
        <fullName evidence="13">Phenylalanine--tRNA ligase alpha subunit</fullName>
        <ecNumber evidence="13">6.1.1.20</ecNumber>
    </recommendedName>
    <alternativeName>
        <fullName evidence="13">Phenylalanyl-tRNA synthetase alpha subunit</fullName>
        <shortName evidence="13">PheRS</shortName>
    </alternativeName>
</protein>
<keyword evidence="8 13" id="KW-0067">ATP-binding</keyword>
<evidence type="ECO:0000256" key="11">
    <source>
        <dbReference type="ARBA" id="ARBA00023146"/>
    </source>
</evidence>
<dbReference type="Gene3D" id="3.30.930.10">
    <property type="entry name" value="Bira Bifunctional Protein, Domain 2"/>
    <property type="match status" value="1"/>
</dbReference>
<dbReference type="GO" id="GO:0006432">
    <property type="term" value="P:phenylalanyl-tRNA aminoacylation"/>
    <property type="evidence" value="ECO:0007669"/>
    <property type="project" value="UniProtKB-UniRule"/>
</dbReference>
<proteinExistence type="inferred from homology"/>
<comment type="catalytic activity">
    <reaction evidence="12 13">
        <text>tRNA(Phe) + L-phenylalanine + ATP = L-phenylalanyl-tRNA(Phe) + AMP + diphosphate + H(+)</text>
        <dbReference type="Rhea" id="RHEA:19413"/>
        <dbReference type="Rhea" id="RHEA-COMP:9668"/>
        <dbReference type="Rhea" id="RHEA-COMP:9699"/>
        <dbReference type="ChEBI" id="CHEBI:15378"/>
        <dbReference type="ChEBI" id="CHEBI:30616"/>
        <dbReference type="ChEBI" id="CHEBI:33019"/>
        <dbReference type="ChEBI" id="CHEBI:58095"/>
        <dbReference type="ChEBI" id="CHEBI:78442"/>
        <dbReference type="ChEBI" id="CHEBI:78531"/>
        <dbReference type="ChEBI" id="CHEBI:456215"/>
        <dbReference type="EC" id="6.1.1.20"/>
    </reaction>
</comment>
<dbReference type="RefSeq" id="WP_073305243.1">
    <property type="nucleotide sequence ID" value="NZ_FRAW01000024.1"/>
</dbReference>
<dbReference type="PANTHER" id="PTHR11538:SF41">
    <property type="entry name" value="PHENYLALANINE--TRNA LIGASE, MITOCHONDRIAL"/>
    <property type="match status" value="1"/>
</dbReference>
<keyword evidence="5 13" id="KW-0436">Ligase</keyword>
<dbReference type="EMBL" id="FRAW01000024">
    <property type="protein sequence ID" value="SHK93076.1"/>
    <property type="molecule type" value="Genomic_DNA"/>
</dbReference>
<dbReference type="InterPro" id="IPR004188">
    <property type="entry name" value="Phe-tRNA_ligase_II_N"/>
</dbReference>
<dbReference type="GO" id="GO:0004826">
    <property type="term" value="F:phenylalanine-tRNA ligase activity"/>
    <property type="evidence" value="ECO:0007669"/>
    <property type="project" value="UniProtKB-UniRule"/>
</dbReference>
<dbReference type="InterPro" id="IPR002319">
    <property type="entry name" value="Phenylalanyl-tRNA_Synthase"/>
</dbReference>
<dbReference type="NCBIfam" id="TIGR00468">
    <property type="entry name" value="pheS"/>
    <property type="match status" value="1"/>
</dbReference>
<dbReference type="EC" id="6.1.1.20" evidence="13"/>
<dbReference type="SUPFAM" id="SSF55681">
    <property type="entry name" value="Class II aaRS and biotin synthetases"/>
    <property type="match status" value="1"/>
</dbReference>
<organism evidence="15 16">
    <name type="scientific">Fibrobacter intestinalis</name>
    <dbReference type="NCBI Taxonomy" id="28122"/>
    <lineage>
        <taxon>Bacteria</taxon>
        <taxon>Pseudomonadati</taxon>
        <taxon>Fibrobacterota</taxon>
        <taxon>Fibrobacteria</taxon>
        <taxon>Fibrobacterales</taxon>
        <taxon>Fibrobacteraceae</taxon>
        <taxon>Fibrobacter</taxon>
    </lineage>
</organism>
<dbReference type="PROSITE" id="PS50862">
    <property type="entry name" value="AA_TRNA_LIGASE_II"/>
    <property type="match status" value="1"/>
</dbReference>
<gene>
    <name evidence="13" type="primary">pheS</name>
    <name evidence="15" type="ORF">SAMN05720469_12434</name>
</gene>
<dbReference type="InterPro" id="IPR010978">
    <property type="entry name" value="tRNA-bd_arm"/>
</dbReference>
<keyword evidence="6 13" id="KW-0479">Metal-binding</keyword>
<keyword evidence="9 13" id="KW-0460">Magnesium</keyword>
<keyword evidence="10 13" id="KW-0648">Protein biosynthesis</keyword>
<evidence type="ECO:0000256" key="4">
    <source>
        <dbReference type="ARBA" id="ARBA00022490"/>
    </source>
</evidence>
<keyword evidence="7 13" id="KW-0547">Nucleotide-binding</keyword>
<name>A0A1M6WHI8_9BACT</name>
<dbReference type="InterPro" id="IPR045864">
    <property type="entry name" value="aa-tRNA-synth_II/BPL/LPL"/>
</dbReference>
<comment type="subunit">
    <text evidence="3 13">Tetramer of two alpha and two beta subunits.</text>
</comment>
<dbReference type="HAMAP" id="MF_00281">
    <property type="entry name" value="Phe_tRNA_synth_alpha1"/>
    <property type="match status" value="1"/>
</dbReference>
<accession>A0A1M6WHI8</accession>
<dbReference type="GO" id="GO:0000287">
    <property type="term" value="F:magnesium ion binding"/>
    <property type="evidence" value="ECO:0007669"/>
    <property type="project" value="UniProtKB-UniRule"/>
</dbReference>
<dbReference type="AlphaFoldDB" id="A0A1M6WHI8"/>
<dbReference type="PANTHER" id="PTHR11538">
    <property type="entry name" value="PHENYLALANYL-TRNA SYNTHETASE"/>
    <property type="match status" value="1"/>
</dbReference>
<evidence type="ECO:0000256" key="5">
    <source>
        <dbReference type="ARBA" id="ARBA00022598"/>
    </source>
</evidence>
<evidence type="ECO:0000256" key="7">
    <source>
        <dbReference type="ARBA" id="ARBA00022741"/>
    </source>
</evidence>
<dbReference type="GO" id="GO:0005524">
    <property type="term" value="F:ATP binding"/>
    <property type="evidence" value="ECO:0007669"/>
    <property type="project" value="UniProtKB-UniRule"/>
</dbReference>
<dbReference type="InterPro" id="IPR022911">
    <property type="entry name" value="Phe_tRNA_ligase_alpha1_bac"/>
</dbReference>
<evidence type="ECO:0000256" key="8">
    <source>
        <dbReference type="ARBA" id="ARBA00022840"/>
    </source>
</evidence>
<dbReference type="InterPro" id="IPR006195">
    <property type="entry name" value="aa-tRNA-synth_II"/>
</dbReference>
<evidence type="ECO:0000256" key="9">
    <source>
        <dbReference type="ARBA" id="ARBA00022842"/>
    </source>
</evidence>
<evidence type="ECO:0000256" key="13">
    <source>
        <dbReference type="HAMAP-Rule" id="MF_00281"/>
    </source>
</evidence>
<sequence length="340" mass="38243">MNESISKVREQFETELAQTNLNEKDAVDALRVKWLGKKGQVTGMMKQMGTLPAEERPAFGKQVNELKQFVSEHIDNALAEAHKKALEAELEKGWTDISLPGNGIPAGSTHPVYDVREEIIDFFSQMGFAVDSGRDIETDWYNFEALNTPPDHPSRDMQDTFYLGDKVMLRTQTSDTQIHYMETHKPPFRMIAPGHVFRVDNDATHAPMFQQCEGLVVDENITFAQLKGVLQIFMNKLFGEGVKTRFRPSFFPFTEPSAEMDVSCVFCGGKGCKRCKGTGWMEIGGCGSVDPNVFKNCGIDPEKYTGFAFGFGLDRIAMLRHEIPEIGLITSNDQRFLSQF</sequence>
<keyword evidence="4 13" id="KW-0963">Cytoplasm</keyword>
<dbReference type="GO" id="GO:0005737">
    <property type="term" value="C:cytoplasm"/>
    <property type="evidence" value="ECO:0007669"/>
    <property type="project" value="UniProtKB-SubCell"/>
</dbReference>
<evidence type="ECO:0000313" key="16">
    <source>
        <dbReference type="Proteomes" id="UP000184275"/>
    </source>
</evidence>
<feature type="domain" description="Aminoacyl-transfer RNA synthetases class-II family profile" evidence="14">
    <location>
        <begin position="179"/>
        <end position="339"/>
    </location>
</feature>
<comment type="subcellular location">
    <subcellularLocation>
        <location evidence="1 13">Cytoplasm</location>
    </subcellularLocation>
</comment>
<dbReference type="CDD" id="cd00496">
    <property type="entry name" value="PheRS_alpha_core"/>
    <property type="match status" value="1"/>
</dbReference>
<dbReference type="Pfam" id="PF01409">
    <property type="entry name" value="tRNA-synt_2d"/>
    <property type="match status" value="1"/>
</dbReference>
<keyword evidence="11 13" id="KW-0030">Aminoacyl-tRNA synthetase</keyword>
<keyword evidence="16" id="KW-1185">Reference proteome</keyword>
<evidence type="ECO:0000259" key="14">
    <source>
        <dbReference type="PROSITE" id="PS50862"/>
    </source>
</evidence>
<evidence type="ECO:0000256" key="6">
    <source>
        <dbReference type="ARBA" id="ARBA00022723"/>
    </source>
</evidence>
<evidence type="ECO:0000256" key="1">
    <source>
        <dbReference type="ARBA" id="ARBA00004496"/>
    </source>
</evidence>
<dbReference type="Pfam" id="PF02912">
    <property type="entry name" value="Phe_tRNA-synt_N"/>
    <property type="match status" value="1"/>
</dbReference>
<feature type="binding site" evidence="13">
    <location>
        <position position="255"/>
    </location>
    <ligand>
        <name>Mg(2+)</name>
        <dbReference type="ChEBI" id="CHEBI:18420"/>
        <note>shared with beta subunit</note>
    </ligand>
</feature>
<evidence type="ECO:0000256" key="12">
    <source>
        <dbReference type="ARBA" id="ARBA00049255"/>
    </source>
</evidence>
<evidence type="ECO:0000313" key="15">
    <source>
        <dbReference type="EMBL" id="SHK93076.1"/>
    </source>
</evidence>
<evidence type="ECO:0000256" key="3">
    <source>
        <dbReference type="ARBA" id="ARBA00011209"/>
    </source>
</evidence>
<comment type="similarity">
    <text evidence="2 13">Belongs to the class-II aminoacyl-tRNA synthetase family. Phe-tRNA synthetase alpha subunit type 1 subfamily.</text>
</comment>
<dbReference type="FunFam" id="3.30.930.10:FF:000003">
    <property type="entry name" value="Phenylalanine--tRNA ligase alpha subunit"/>
    <property type="match status" value="1"/>
</dbReference>
<comment type="cofactor">
    <cofactor evidence="13">
        <name>Mg(2+)</name>
        <dbReference type="ChEBI" id="CHEBI:18420"/>
    </cofactor>
    <text evidence="13">Binds 2 magnesium ions per tetramer.</text>
</comment>
<dbReference type="Proteomes" id="UP000184275">
    <property type="component" value="Unassembled WGS sequence"/>
</dbReference>
<evidence type="ECO:0000256" key="2">
    <source>
        <dbReference type="ARBA" id="ARBA00010207"/>
    </source>
</evidence>
<dbReference type="SUPFAM" id="SSF46589">
    <property type="entry name" value="tRNA-binding arm"/>
    <property type="match status" value="1"/>
</dbReference>